<gene>
    <name evidence="5" type="ORF">AMJ40_00185</name>
</gene>
<evidence type="ECO:0000256" key="1">
    <source>
        <dbReference type="ARBA" id="ARBA00022737"/>
    </source>
</evidence>
<proteinExistence type="predicted"/>
<dbReference type="Proteomes" id="UP000051124">
    <property type="component" value="Unassembled WGS sequence"/>
</dbReference>
<feature type="transmembrane region" description="Helical" evidence="4">
    <location>
        <begin position="588"/>
        <end position="607"/>
    </location>
</feature>
<evidence type="ECO:0000256" key="4">
    <source>
        <dbReference type="SAM" id="Phobius"/>
    </source>
</evidence>
<accession>A0A0S7WMH2</accession>
<keyword evidence="1" id="KW-0677">Repeat</keyword>
<feature type="transmembrane region" description="Helical" evidence="4">
    <location>
        <begin position="196"/>
        <end position="217"/>
    </location>
</feature>
<evidence type="ECO:0000256" key="3">
    <source>
        <dbReference type="PROSITE-ProRule" id="PRU00339"/>
    </source>
</evidence>
<organism evidence="5 6">
    <name type="scientific">candidate division TA06 bacterium DG_26</name>
    <dbReference type="NCBI Taxonomy" id="1703771"/>
    <lineage>
        <taxon>Bacteria</taxon>
        <taxon>Bacteria division TA06</taxon>
    </lineage>
</organism>
<dbReference type="InterPro" id="IPR019734">
    <property type="entry name" value="TPR_rpt"/>
</dbReference>
<keyword evidence="4" id="KW-0472">Membrane</keyword>
<dbReference type="SUPFAM" id="SSF48452">
    <property type="entry name" value="TPR-like"/>
    <property type="match status" value="1"/>
</dbReference>
<keyword evidence="2 3" id="KW-0802">TPR repeat</keyword>
<feature type="transmembrane region" description="Helical" evidence="4">
    <location>
        <begin position="619"/>
        <end position="641"/>
    </location>
</feature>
<feature type="transmembrane region" description="Helical" evidence="4">
    <location>
        <begin position="237"/>
        <end position="253"/>
    </location>
</feature>
<dbReference type="PANTHER" id="PTHR44858:SF1">
    <property type="entry name" value="UDP-N-ACETYLGLUCOSAMINE--PEPTIDE N-ACETYLGLUCOSAMINYLTRANSFERASE SPINDLY-RELATED"/>
    <property type="match status" value="1"/>
</dbReference>
<feature type="transmembrane region" description="Helical" evidence="4">
    <location>
        <begin position="259"/>
        <end position="275"/>
    </location>
</feature>
<evidence type="ECO:0000313" key="5">
    <source>
        <dbReference type="EMBL" id="KPJ51354.1"/>
    </source>
</evidence>
<dbReference type="Gene3D" id="1.25.40.10">
    <property type="entry name" value="Tetratricopeptide repeat domain"/>
    <property type="match status" value="1"/>
</dbReference>
<dbReference type="InterPro" id="IPR050498">
    <property type="entry name" value="Ycf3"/>
</dbReference>
<keyword evidence="4" id="KW-0812">Transmembrane</keyword>
<feature type="repeat" description="TPR" evidence="3">
    <location>
        <begin position="370"/>
        <end position="403"/>
    </location>
</feature>
<dbReference type="SMART" id="SM00028">
    <property type="entry name" value="TPR"/>
    <property type="match status" value="3"/>
</dbReference>
<reference evidence="5 6" key="1">
    <citation type="journal article" date="2015" name="Microbiome">
        <title>Genomic resolution of linkages in carbon, nitrogen, and sulfur cycling among widespread estuary sediment bacteria.</title>
        <authorList>
            <person name="Baker B.J."/>
            <person name="Lazar C.S."/>
            <person name="Teske A.P."/>
            <person name="Dick G.J."/>
        </authorList>
    </citation>
    <scope>NUCLEOTIDE SEQUENCE [LARGE SCALE GENOMIC DNA]</scope>
    <source>
        <strain evidence="5">DG_26</strain>
    </source>
</reference>
<evidence type="ECO:0000256" key="2">
    <source>
        <dbReference type="ARBA" id="ARBA00022803"/>
    </source>
</evidence>
<dbReference type="AlphaFoldDB" id="A0A0S7WMH2"/>
<feature type="transmembrane region" description="Helical" evidence="4">
    <location>
        <begin position="480"/>
        <end position="501"/>
    </location>
</feature>
<dbReference type="PANTHER" id="PTHR44858">
    <property type="entry name" value="TETRATRICOPEPTIDE REPEAT PROTEIN 6"/>
    <property type="match status" value="1"/>
</dbReference>
<protein>
    <submittedName>
        <fullName evidence="5">Uncharacterized protein</fullName>
    </submittedName>
</protein>
<dbReference type="PROSITE" id="PS50293">
    <property type="entry name" value="TPR_REGION"/>
    <property type="match status" value="1"/>
</dbReference>
<evidence type="ECO:0000313" key="6">
    <source>
        <dbReference type="Proteomes" id="UP000051124"/>
    </source>
</evidence>
<sequence>MQLATLVVCVISLLSNDHLLSALAEREEARLVAQSGLPELERNLIVRPNSFLYYYTATEHERFGRLQRAKEHYAHALQLMDLPAALLLLDEAGDESDFGTEILDRIRMIKLETGAERIPALAHYFLQRGYAKAEAGLNPEKSFEFSSEMDPIELLPRIALIRHYLRTIDPRIYGQFQGIFRSFHDFSIQYSLLLNAYLITSVTVTIGFFLYLVTLFVKHARAIYHALLSTIPTAIPYHLRVGVVALLILIPILLGFDRLPFWVGVVFVVALFCSFRERALLILGSVLLLSTPLLSRLESRILEVGDAFLLYRAQVSPSDIPLTASLYAAKAERPSYGVNFSLGLLEKRREHFTAAEQAYVTALEENPDSSALHNNLGNVLFATGRFEEAISHYEAAIKFKPGLASAHYNLSQAHLKLMNFDKYTEEIEIANRLDFELVTEFMNNSSDHPNRAVVDELVPNGILWREVLISKGQQVISPILRWKTAFLVFAGSFLIVSLIILRKVVKLARMQCSVCGAPVCEECARLIEEETVCSACAAKLKLTKSPGIQQKMAQRIKGKKAKLKKLTASMLSVLPGLGHIYLGSTYSGFFLLMVSIAVVLAIIYNGLPYQLDGLAYRSSFVRSTFSIVLAVLIARALVGILRKEVKVGVIWR</sequence>
<dbReference type="EMBL" id="LIZT01000002">
    <property type="protein sequence ID" value="KPJ51354.1"/>
    <property type="molecule type" value="Genomic_DNA"/>
</dbReference>
<dbReference type="InterPro" id="IPR011990">
    <property type="entry name" value="TPR-like_helical_dom_sf"/>
</dbReference>
<dbReference type="Pfam" id="PF13432">
    <property type="entry name" value="TPR_16"/>
    <property type="match status" value="1"/>
</dbReference>
<dbReference type="PROSITE" id="PS50005">
    <property type="entry name" value="TPR"/>
    <property type="match status" value="1"/>
</dbReference>
<keyword evidence="4" id="KW-1133">Transmembrane helix</keyword>
<comment type="caution">
    <text evidence="5">The sequence shown here is derived from an EMBL/GenBank/DDBJ whole genome shotgun (WGS) entry which is preliminary data.</text>
</comment>
<name>A0A0S7WMH2_UNCT6</name>